<dbReference type="KEGG" id="kme:H0A61_01116"/>
<proteinExistence type="predicted"/>
<gene>
    <name evidence="2" type="ORF">H0A61_01116</name>
</gene>
<name>A0A8A0RK08_9FIRM</name>
<dbReference type="RefSeq" id="WP_206708974.1">
    <property type="nucleotide sequence ID" value="NZ_CP059066.1"/>
</dbReference>
<dbReference type="EMBL" id="CP059066">
    <property type="protein sequence ID" value="QSQ08771.1"/>
    <property type="molecule type" value="Genomic_DNA"/>
</dbReference>
<reference evidence="2" key="1">
    <citation type="submission" date="2020-07" db="EMBL/GenBank/DDBJ databases">
        <title>Koleobacter methoxysyntrophicus gen. nov., sp. nov., a novel anaerobic bacterium isolated from deep subsurface oil field and proposal of Koleobacterales ord. nov. in the phylum Firmicutes.</title>
        <authorList>
            <person name="Sakamoto S."/>
            <person name="Tamaki H."/>
        </authorList>
    </citation>
    <scope>NUCLEOTIDE SEQUENCE</scope>
    <source>
        <strain evidence="2">NRmbB1</strain>
    </source>
</reference>
<accession>A0A8A0RK08</accession>
<keyword evidence="1" id="KW-0472">Membrane</keyword>
<evidence type="ECO:0000256" key="1">
    <source>
        <dbReference type="SAM" id="Phobius"/>
    </source>
</evidence>
<keyword evidence="1" id="KW-1133">Transmembrane helix</keyword>
<organism evidence="2 3">
    <name type="scientific">Koleobacter methoxysyntrophicus</name>
    <dbReference type="NCBI Taxonomy" id="2751313"/>
    <lineage>
        <taxon>Bacteria</taxon>
        <taxon>Bacillati</taxon>
        <taxon>Bacillota</taxon>
        <taxon>Clostridia</taxon>
        <taxon>Koleobacterales</taxon>
        <taxon>Koleobacteraceae</taxon>
        <taxon>Koleobacter</taxon>
    </lineage>
</organism>
<keyword evidence="1" id="KW-0812">Transmembrane</keyword>
<dbReference type="Proteomes" id="UP000662904">
    <property type="component" value="Chromosome"/>
</dbReference>
<feature type="transmembrane region" description="Helical" evidence="1">
    <location>
        <begin position="12"/>
        <end position="30"/>
    </location>
</feature>
<evidence type="ECO:0000313" key="3">
    <source>
        <dbReference type="Proteomes" id="UP000662904"/>
    </source>
</evidence>
<sequence>MVNWLKFLTNIITSEAFLEPAIMAILGYGIRLYGKNRKYRIILDITVDIVDYIEEHYKEWGIRGSEKMDKFLELFTEEFKKQIGRKPGKEELETARIRAEAQVQRARRLSNNKNK</sequence>
<dbReference type="AlphaFoldDB" id="A0A8A0RK08"/>
<protein>
    <submittedName>
        <fullName evidence="2">Uncharacterized protein</fullName>
    </submittedName>
</protein>
<keyword evidence="3" id="KW-1185">Reference proteome</keyword>
<evidence type="ECO:0000313" key="2">
    <source>
        <dbReference type="EMBL" id="QSQ08771.1"/>
    </source>
</evidence>